<dbReference type="Proteomes" id="UP000230069">
    <property type="component" value="Unassembled WGS sequence"/>
</dbReference>
<keyword evidence="2" id="KW-1133">Transmembrane helix</keyword>
<accession>A0A2G5D3I6</accession>
<feature type="region of interest" description="Disordered" evidence="1">
    <location>
        <begin position="217"/>
        <end position="251"/>
    </location>
</feature>
<keyword evidence="4" id="KW-1185">Reference proteome</keyword>
<proteinExistence type="predicted"/>
<dbReference type="InParanoid" id="A0A2G5D3I6"/>
<feature type="region of interest" description="Disordered" evidence="1">
    <location>
        <begin position="56"/>
        <end position="124"/>
    </location>
</feature>
<organism evidence="3 4">
    <name type="scientific">Aquilegia coerulea</name>
    <name type="common">Rocky mountain columbine</name>
    <dbReference type="NCBI Taxonomy" id="218851"/>
    <lineage>
        <taxon>Eukaryota</taxon>
        <taxon>Viridiplantae</taxon>
        <taxon>Streptophyta</taxon>
        <taxon>Embryophyta</taxon>
        <taxon>Tracheophyta</taxon>
        <taxon>Spermatophyta</taxon>
        <taxon>Magnoliopsida</taxon>
        <taxon>Ranunculales</taxon>
        <taxon>Ranunculaceae</taxon>
        <taxon>Thalictroideae</taxon>
        <taxon>Aquilegia</taxon>
    </lineage>
</organism>
<evidence type="ECO:0000313" key="3">
    <source>
        <dbReference type="EMBL" id="PIA38058.1"/>
    </source>
</evidence>
<feature type="compositionally biased region" description="Low complexity" evidence="1">
    <location>
        <begin position="226"/>
        <end position="242"/>
    </location>
</feature>
<gene>
    <name evidence="3" type="ORF">AQUCO_02900121v1</name>
</gene>
<feature type="region of interest" description="Disordered" evidence="1">
    <location>
        <begin position="1"/>
        <end position="31"/>
    </location>
</feature>
<reference evidence="3 4" key="1">
    <citation type="submission" date="2017-09" db="EMBL/GenBank/DDBJ databases">
        <title>WGS assembly of Aquilegia coerulea Goldsmith.</title>
        <authorList>
            <person name="Hodges S."/>
            <person name="Kramer E."/>
            <person name="Nordborg M."/>
            <person name="Tomkins J."/>
            <person name="Borevitz J."/>
            <person name="Derieg N."/>
            <person name="Yan J."/>
            <person name="Mihaltcheva S."/>
            <person name="Hayes R.D."/>
            <person name="Rokhsar D."/>
        </authorList>
    </citation>
    <scope>NUCLEOTIDE SEQUENCE [LARGE SCALE GENOMIC DNA]</scope>
    <source>
        <strain evidence="4">cv. Goldsmith</strain>
    </source>
</reference>
<dbReference type="STRING" id="218851.A0A2G5D3I6"/>
<feature type="compositionally biased region" description="Basic and acidic residues" evidence="1">
    <location>
        <begin position="75"/>
        <end position="84"/>
    </location>
</feature>
<evidence type="ECO:0000256" key="1">
    <source>
        <dbReference type="SAM" id="MobiDB-lite"/>
    </source>
</evidence>
<dbReference type="EMBL" id="KZ305046">
    <property type="protein sequence ID" value="PIA38058.1"/>
    <property type="molecule type" value="Genomic_DNA"/>
</dbReference>
<keyword evidence="2" id="KW-0472">Membrane</keyword>
<dbReference type="OrthoDB" id="1899142at2759"/>
<name>A0A2G5D3I6_AQUCA</name>
<dbReference type="PANTHER" id="PTHR34188">
    <property type="entry name" value="OS01G0299500 PROTEIN"/>
    <property type="match status" value="1"/>
</dbReference>
<protein>
    <submittedName>
        <fullName evidence="3">Uncharacterized protein</fullName>
    </submittedName>
</protein>
<feature type="compositionally biased region" description="Basic residues" evidence="1">
    <location>
        <begin position="95"/>
        <end position="111"/>
    </location>
</feature>
<dbReference type="PANTHER" id="PTHR34188:SF5">
    <property type="entry name" value="OS05G0131900 PROTEIN"/>
    <property type="match status" value="1"/>
</dbReference>
<dbReference type="AlphaFoldDB" id="A0A2G5D3I6"/>
<dbReference type="FunCoup" id="A0A2G5D3I6">
    <property type="interactions" value="23"/>
</dbReference>
<feature type="compositionally biased region" description="Basic and acidic residues" evidence="1">
    <location>
        <begin position="1"/>
        <end position="11"/>
    </location>
</feature>
<evidence type="ECO:0000256" key="2">
    <source>
        <dbReference type="SAM" id="Phobius"/>
    </source>
</evidence>
<feature type="transmembrane region" description="Helical" evidence="2">
    <location>
        <begin position="168"/>
        <end position="187"/>
    </location>
</feature>
<evidence type="ECO:0000313" key="4">
    <source>
        <dbReference type="Proteomes" id="UP000230069"/>
    </source>
</evidence>
<keyword evidence="2" id="KW-0812">Transmembrane</keyword>
<sequence length="251" mass="27077">MGYMVPRERNVVVDLESGGTTSEDEGNKDPALAVRQAKIYLGKVWSGIISLDESIKDEHSLRSSNSVSNSSMENGDSRTDKSSGGEENVNLLPKKSVKEKRNKGAKKHPKPPRPPGGPSLDVVDQKLVREISELTMLKRARVERLKAQKKNRAAKVSSSSSSSSSSSLCAMIVTLLFCLIIFFQGMFSRNSSHASFDGSPESSIVTRGPLISVRYYKKPSAGSTDPSSVSPNNVEEVSGSGSAEERNRDAG</sequence>